<dbReference type="Proteomes" id="UP000790377">
    <property type="component" value="Unassembled WGS sequence"/>
</dbReference>
<dbReference type="EMBL" id="MU267738">
    <property type="protein sequence ID" value="KAH7909865.1"/>
    <property type="molecule type" value="Genomic_DNA"/>
</dbReference>
<comment type="caution">
    <text evidence="1">The sequence shown here is derived from an EMBL/GenBank/DDBJ whole genome shotgun (WGS) entry which is preliminary data.</text>
</comment>
<gene>
    <name evidence="1" type="ORF">BJ138DRAFT_1114616</name>
</gene>
<evidence type="ECO:0000313" key="2">
    <source>
        <dbReference type="Proteomes" id="UP000790377"/>
    </source>
</evidence>
<organism evidence="1 2">
    <name type="scientific">Hygrophoropsis aurantiaca</name>
    <dbReference type="NCBI Taxonomy" id="72124"/>
    <lineage>
        <taxon>Eukaryota</taxon>
        <taxon>Fungi</taxon>
        <taxon>Dikarya</taxon>
        <taxon>Basidiomycota</taxon>
        <taxon>Agaricomycotina</taxon>
        <taxon>Agaricomycetes</taxon>
        <taxon>Agaricomycetidae</taxon>
        <taxon>Boletales</taxon>
        <taxon>Coniophorineae</taxon>
        <taxon>Hygrophoropsidaceae</taxon>
        <taxon>Hygrophoropsis</taxon>
    </lineage>
</organism>
<accession>A0ACB8A9Y9</accession>
<proteinExistence type="predicted"/>
<sequence>MSASLEFSNGAASRPARAIQVRFLEDASTSWLDSTNRTMSSPSPVPLPKALPSSTIILAIVFSIVGLLALGIATWRIQVWRQKTLMRKIPACQLAREGDSYWIDSEALLSEKEGECDPPKSTDFLQIPVQAPSDVRWVPQIRSISCPIPEHEPLSQTRAFDAVARPPSPPAYVTRSAAASPIPSLSTLKSSDQLPVSLAAPIAMDASIPPSMNTSYALSVSGYKPKRLSTPAHVTRGPHS</sequence>
<evidence type="ECO:0000313" key="1">
    <source>
        <dbReference type="EMBL" id="KAH7909865.1"/>
    </source>
</evidence>
<name>A0ACB8A9Y9_9AGAM</name>
<keyword evidence="2" id="KW-1185">Reference proteome</keyword>
<reference evidence="1" key="1">
    <citation type="journal article" date="2021" name="New Phytol.">
        <title>Evolutionary innovations through gain and loss of genes in the ectomycorrhizal Boletales.</title>
        <authorList>
            <person name="Wu G."/>
            <person name="Miyauchi S."/>
            <person name="Morin E."/>
            <person name="Kuo A."/>
            <person name="Drula E."/>
            <person name="Varga T."/>
            <person name="Kohler A."/>
            <person name="Feng B."/>
            <person name="Cao Y."/>
            <person name="Lipzen A."/>
            <person name="Daum C."/>
            <person name="Hundley H."/>
            <person name="Pangilinan J."/>
            <person name="Johnson J."/>
            <person name="Barry K."/>
            <person name="LaButti K."/>
            <person name="Ng V."/>
            <person name="Ahrendt S."/>
            <person name="Min B."/>
            <person name="Choi I.G."/>
            <person name="Park H."/>
            <person name="Plett J.M."/>
            <person name="Magnuson J."/>
            <person name="Spatafora J.W."/>
            <person name="Nagy L.G."/>
            <person name="Henrissat B."/>
            <person name="Grigoriev I.V."/>
            <person name="Yang Z.L."/>
            <person name="Xu J."/>
            <person name="Martin F.M."/>
        </authorList>
    </citation>
    <scope>NUCLEOTIDE SEQUENCE</scope>
    <source>
        <strain evidence="1">ATCC 28755</strain>
    </source>
</reference>
<protein>
    <submittedName>
        <fullName evidence="1">Uncharacterized protein</fullName>
    </submittedName>
</protein>